<evidence type="ECO:0000313" key="2">
    <source>
        <dbReference type="EMBL" id="PWZ39381.1"/>
    </source>
</evidence>
<accession>A0A3L6FY20</accession>
<proteinExistence type="predicted"/>
<dbReference type="Proteomes" id="UP000251960">
    <property type="component" value="Chromosome 2"/>
</dbReference>
<feature type="compositionally biased region" description="Acidic residues" evidence="1">
    <location>
        <begin position="169"/>
        <end position="186"/>
    </location>
</feature>
<dbReference type="ExpressionAtlas" id="A0A3L6FY20">
    <property type="expression patterns" value="baseline and differential"/>
</dbReference>
<evidence type="ECO:0000313" key="3">
    <source>
        <dbReference type="Proteomes" id="UP000251960"/>
    </source>
</evidence>
<reference evidence="2 3" key="1">
    <citation type="journal article" date="2018" name="Nat. Genet.">
        <title>Extensive intraspecific gene order and gene structural variations between Mo17 and other maize genomes.</title>
        <authorList>
            <person name="Sun S."/>
            <person name="Zhou Y."/>
            <person name="Chen J."/>
            <person name="Shi J."/>
            <person name="Zhao H."/>
            <person name="Zhao H."/>
            <person name="Song W."/>
            <person name="Zhang M."/>
            <person name="Cui Y."/>
            <person name="Dong X."/>
            <person name="Liu H."/>
            <person name="Ma X."/>
            <person name="Jiao Y."/>
            <person name="Wang B."/>
            <person name="Wei X."/>
            <person name="Stein J.C."/>
            <person name="Glaubitz J.C."/>
            <person name="Lu F."/>
            <person name="Yu G."/>
            <person name="Liang C."/>
            <person name="Fengler K."/>
            <person name="Li B."/>
            <person name="Rafalski A."/>
            <person name="Schnable P.S."/>
            <person name="Ware D.H."/>
            <person name="Buckler E.S."/>
            <person name="Lai J."/>
        </authorList>
    </citation>
    <scope>NUCLEOTIDE SEQUENCE [LARGE SCALE GENOMIC DNA]</scope>
    <source>
        <strain evidence="3">cv. Missouri 17</strain>
        <tissue evidence="2">Seedling</tissue>
    </source>
</reference>
<organism evidence="2 3">
    <name type="scientific">Zea mays</name>
    <name type="common">Maize</name>
    <dbReference type="NCBI Taxonomy" id="4577"/>
    <lineage>
        <taxon>Eukaryota</taxon>
        <taxon>Viridiplantae</taxon>
        <taxon>Streptophyta</taxon>
        <taxon>Embryophyta</taxon>
        <taxon>Tracheophyta</taxon>
        <taxon>Spermatophyta</taxon>
        <taxon>Magnoliopsida</taxon>
        <taxon>Liliopsida</taxon>
        <taxon>Poales</taxon>
        <taxon>Poaceae</taxon>
        <taxon>PACMAD clade</taxon>
        <taxon>Panicoideae</taxon>
        <taxon>Andropogonodae</taxon>
        <taxon>Andropogoneae</taxon>
        <taxon>Tripsacinae</taxon>
        <taxon>Zea</taxon>
    </lineage>
</organism>
<comment type="caution">
    <text evidence="2">The sequence shown here is derived from an EMBL/GenBank/DDBJ whole genome shotgun (WGS) entry which is preliminary data.</text>
</comment>
<feature type="compositionally biased region" description="Gly residues" evidence="1">
    <location>
        <begin position="122"/>
        <end position="132"/>
    </location>
</feature>
<feature type="region of interest" description="Disordered" evidence="1">
    <location>
        <begin position="105"/>
        <end position="200"/>
    </location>
</feature>
<sequence>MKKLYQGGKGRRVHPAPADASAAVALPAAVLALASALTAEEQEVLAYLLSCGGGRHHHGHGRRRGAHPPEMGCACFGCYKSFWARWDASPNRHLIHRIIDAVEEEGGAGAPRRPPRRRRRGGGGGGGRGGGDAADEDAAETGPGVDHDNLPACDGGSGMDMDHRCHGEYDEEDEEASSVDGDDASVDSEGGGSAEKSTVGRLVRFIGEKVWGAWN</sequence>
<dbReference type="PANTHER" id="PTHR31903:SF6">
    <property type="entry name" value="F12F1.11-RELATED"/>
    <property type="match status" value="1"/>
</dbReference>
<dbReference type="PANTHER" id="PTHR31903">
    <property type="entry name" value="F12F1.11-RELATED"/>
    <property type="match status" value="1"/>
</dbReference>
<evidence type="ECO:0000256" key="1">
    <source>
        <dbReference type="SAM" id="MobiDB-lite"/>
    </source>
</evidence>
<gene>
    <name evidence="2" type="ORF">Zm00014a_043830</name>
</gene>
<dbReference type="EMBL" id="NCVQ01000003">
    <property type="protein sequence ID" value="PWZ39381.1"/>
    <property type="molecule type" value="Genomic_DNA"/>
</dbReference>
<protein>
    <submittedName>
        <fullName evidence="2">Uncharacterized protein</fullName>
    </submittedName>
</protein>
<name>A0A3L6FY20_MAIZE</name>
<dbReference type="AlphaFoldDB" id="A0A3L6FY20"/>